<proteinExistence type="predicted"/>
<feature type="compositionally biased region" description="Polar residues" evidence="1">
    <location>
        <begin position="55"/>
        <end position="76"/>
    </location>
</feature>
<dbReference type="OrthoDB" id="384446at2157"/>
<dbReference type="GeneID" id="60421724"/>
<protein>
    <submittedName>
        <fullName evidence="2">Uncharacterized protein</fullName>
    </submittedName>
</protein>
<sequence length="76" mass="8067">MLKILVLAIIVLTAAGSSMQAYASSGLGVLFDNRSSDNKHLSFTDTNDSEDLTLPRNNSADGAENSMSNTFGNISR</sequence>
<evidence type="ECO:0000313" key="3">
    <source>
        <dbReference type="Proteomes" id="UP000058925"/>
    </source>
</evidence>
<name>A0A654LWR3_9ARCH</name>
<dbReference type="Proteomes" id="UP000058925">
    <property type="component" value="Chromosome"/>
</dbReference>
<evidence type="ECO:0000256" key="1">
    <source>
        <dbReference type="SAM" id="MobiDB-lite"/>
    </source>
</evidence>
<evidence type="ECO:0000313" key="2">
    <source>
        <dbReference type="EMBL" id="ALI35914.1"/>
    </source>
</evidence>
<organism evidence="2 3">
    <name type="scientific">Candidatus Nitrosocosmicus oleophilus</name>
    <dbReference type="NCBI Taxonomy" id="1353260"/>
    <lineage>
        <taxon>Archaea</taxon>
        <taxon>Nitrososphaerota</taxon>
        <taxon>Nitrososphaeria</taxon>
        <taxon>Nitrososphaerales</taxon>
        <taxon>Nitrososphaeraceae</taxon>
        <taxon>Candidatus Nitrosocosmicus</taxon>
    </lineage>
</organism>
<accession>A0A654LWR3</accession>
<feature type="region of interest" description="Disordered" evidence="1">
    <location>
        <begin position="41"/>
        <end position="76"/>
    </location>
</feature>
<gene>
    <name evidence="2" type="ORF">NMY3_01711</name>
</gene>
<dbReference type="KEGG" id="taa:NMY3_01711"/>
<dbReference type="EMBL" id="CP012850">
    <property type="protein sequence ID" value="ALI35914.1"/>
    <property type="molecule type" value="Genomic_DNA"/>
</dbReference>
<reference evidence="3" key="1">
    <citation type="submission" date="2015-10" db="EMBL/GenBank/DDBJ databases">
        <title>Niche specialization of a soil ammonia-oxidizing archaeon, Candidatus Nitrosocosmicus oleophilus.</title>
        <authorList>
            <person name="Jung M.-Y."/>
            <person name="Rhee S.-K."/>
        </authorList>
    </citation>
    <scope>NUCLEOTIDE SEQUENCE [LARGE SCALE GENOMIC DNA]</scope>
    <source>
        <strain evidence="3">MY3</strain>
    </source>
</reference>
<keyword evidence="3" id="KW-1185">Reference proteome</keyword>
<dbReference type="AlphaFoldDB" id="A0A654LWR3"/>
<dbReference type="RefSeq" id="WP_196818284.1">
    <property type="nucleotide sequence ID" value="NZ_CP012850.1"/>
</dbReference>